<protein>
    <recommendedName>
        <fullName evidence="2">DUF2961 domain-containing protein</fullName>
    </recommendedName>
</protein>
<organism evidence="1">
    <name type="scientific">marine sediment metagenome</name>
    <dbReference type="NCBI Taxonomy" id="412755"/>
    <lineage>
        <taxon>unclassified sequences</taxon>
        <taxon>metagenomes</taxon>
        <taxon>ecological metagenomes</taxon>
    </lineage>
</organism>
<feature type="non-terminal residue" evidence="1">
    <location>
        <position position="183"/>
    </location>
</feature>
<name>X0VSM9_9ZZZZ</name>
<gene>
    <name evidence="1" type="ORF">S01H1_56779</name>
</gene>
<evidence type="ECO:0008006" key="2">
    <source>
        <dbReference type="Google" id="ProtNLM"/>
    </source>
</evidence>
<reference evidence="1" key="1">
    <citation type="journal article" date="2014" name="Front. Microbiol.">
        <title>High frequency of phylogenetically diverse reductive dehalogenase-homologous genes in deep subseafloor sedimentary metagenomes.</title>
        <authorList>
            <person name="Kawai M."/>
            <person name="Futagami T."/>
            <person name="Toyoda A."/>
            <person name="Takaki Y."/>
            <person name="Nishi S."/>
            <person name="Hori S."/>
            <person name="Arai W."/>
            <person name="Tsubouchi T."/>
            <person name="Morono Y."/>
            <person name="Uchiyama I."/>
            <person name="Ito T."/>
            <person name="Fujiyama A."/>
            <person name="Inagaki F."/>
            <person name="Takami H."/>
        </authorList>
    </citation>
    <scope>NUCLEOTIDE SEQUENCE</scope>
    <source>
        <strain evidence="1">Expedition CK06-06</strain>
    </source>
</reference>
<dbReference type="Gene3D" id="2.60.120.1390">
    <property type="match status" value="1"/>
</dbReference>
<sequence length="183" mass="20891">MKIGMNSLNNLAQIRKDIKRKRVSSYDKTGANMDNIQLKPNETYQICDIQGAGIIKHIWMTIASSDPDYLRKLVLRMWWDNEQLPSVEVPIGDFFGIGHGKTVNFWSLPFANGPNDGKGFNCFFPMPFGTGAKIEVENESDIMSVLYFYIDYEEHTNLPTDLGRFHAFWNRQNPCNGKPYGTG</sequence>
<dbReference type="AlphaFoldDB" id="X0VSM9"/>
<evidence type="ECO:0000313" key="1">
    <source>
        <dbReference type="EMBL" id="GAG21245.1"/>
    </source>
</evidence>
<proteinExistence type="predicted"/>
<dbReference type="EMBL" id="BARS01036992">
    <property type="protein sequence ID" value="GAG21245.1"/>
    <property type="molecule type" value="Genomic_DNA"/>
</dbReference>
<dbReference type="InterPro" id="IPR021345">
    <property type="entry name" value="DUF2961"/>
</dbReference>
<comment type="caution">
    <text evidence="1">The sequence shown here is derived from an EMBL/GenBank/DDBJ whole genome shotgun (WGS) entry which is preliminary data.</text>
</comment>
<dbReference type="Pfam" id="PF11175">
    <property type="entry name" value="DUF2961"/>
    <property type="match status" value="1"/>
</dbReference>
<accession>X0VSM9</accession>